<organism evidence="4 5">
    <name type="scientific">Nakamurella alba</name>
    <dbReference type="NCBI Taxonomy" id="2665158"/>
    <lineage>
        <taxon>Bacteria</taxon>
        <taxon>Bacillati</taxon>
        <taxon>Actinomycetota</taxon>
        <taxon>Actinomycetes</taxon>
        <taxon>Nakamurellales</taxon>
        <taxon>Nakamurellaceae</taxon>
        <taxon>Nakamurella</taxon>
    </lineage>
</organism>
<feature type="transmembrane region" description="Helical" evidence="2">
    <location>
        <begin position="421"/>
        <end position="442"/>
    </location>
</feature>
<dbReference type="Proteomes" id="UP000460221">
    <property type="component" value="Unassembled WGS sequence"/>
</dbReference>
<keyword evidence="2" id="KW-1133">Transmembrane helix</keyword>
<keyword evidence="2" id="KW-0472">Membrane</keyword>
<evidence type="ECO:0000313" key="5">
    <source>
        <dbReference type="Proteomes" id="UP000460221"/>
    </source>
</evidence>
<evidence type="ECO:0008006" key="6">
    <source>
        <dbReference type="Google" id="ProtNLM"/>
    </source>
</evidence>
<evidence type="ECO:0000256" key="3">
    <source>
        <dbReference type="SAM" id="SignalP"/>
    </source>
</evidence>
<feature type="region of interest" description="Disordered" evidence="1">
    <location>
        <begin position="368"/>
        <end position="412"/>
    </location>
</feature>
<comment type="caution">
    <text evidence="4">The sequence shown here is derived from an EMBL/GenBank/DDBJ whole genome shotgun (WGS) entry which is preliminary data.</text>
</comment>
<dbReference type="EMBL" id="WLYK01000005">
    <property type="protein sequence ID" value="MTD14912.1"/>
    <property type="molecule type" value="Genomic_DNA"/>
</dbReference>
<dbReference type="InterPro" id="IPR008964">
    <property type="entry name" value="Invasin/intimin_cell_adhesion"/>
</dbReference>
<accession>A0A7K1FL86</accession>
<proteinExistence type="predicted"/>
<feature type="compositionally biased region" description="Polar residues" evidence="1">
    <location>
        <begin position="396"/>
        <end position="409"/>
    </location>
</feature>
<sequence>MTPSPLRFRATALVLTGMIVLGTGVTGTAVAAGPPVALVENGGDAQSVQTGHAFPDNLITRVLDADDEGVAGVQVTFAIQPISPGYTGTAGFTGGFQSVVVTSDAEGYAYTSAPDSVLTAGAIGDLVITATTPGVAEPVTFTQTSAAPLPLVDFVDGDAQTAGTRLPFDEPVTAIVNDEYGEPLVGWPVTFELQTGGFYTATATFPGGQSSVTLLTGADGRVTSPGMTAGPTVGQVQILAYGAADSFAAGVLTVVDAPPAYLLQVSGGGQSATVGESFADPFVVSVLDANGYPAAGGVQVLFSLDGFTTFADGTSDATVQVDDAGHATSPVVVAGVAPGTATVDVMVIDSALEPTRFVATVVAAPATTTSAVGGSDPTTAPSSAAPPHSSTTVPAGTTTAVLPSSSSGPTGPELAATGVPVGPAVSVSLLLMVVGLALCAFVSRMRRS</sequence>
<feature type="compositionally biased region" description="Low complexity" evidence="1">
    <location>
        <begin position="368"/>
        <end position="395"/>
    </location>
</feature>
<dbReference type="SUPFAM" id="SSF49373">
    <property type="entry name" value="Invasin/intimin cell-adhesion fragments"/>
    <property type="match status" value="1"/>
</dbReference>
<keyword evidence="5" id="KW-1185">Reference proteome</keyword>
<dbReference type="AlphaFoldDB" id="A0A7K1FL86"/>
<keyword evidence="3" id="KW-0732">Signal</keyword>
<feature type="signal peptide" evidence="3">
    <location>
        <begin position="1"/>
        <end position="31"/>
    </location>
</feature>
<dbReference type="RefSeq" id="WP_154768907.1">
    <property type="nucleotide sequence ID" value="NZ_WLYK01000005.1"/>
</dbReference>
<protein>
    <recommendedName>
        <fullName evidence="6">Big-1 domain-containing protein</fullName>
    </recommendedName>
</protein>
<evidence type="ECO:0000256" key="2">
    <source>
        <dbReference type="SAM" id="Phobius"/>
    </source>
</evidence>
<keyword evidence="2" id="KW-0812">Transmembrane</keyword>
<feature type="chain" id="PRO_5029707976" description="Big-1 domain-containing protein" evidence="3">
    <location>
        <begin position="32"/>
        <end position="448"/>
    </location>
</feature>
<evidence type="ECO:0000256" key="1">
    <source>
        <dbReference type="SAM" id="MobiDB-lite"/>
    </source>
</evidence>
<reference evidence="4 5" key="1">
    <citation type="submission" date="2019-11" db="EMBL/GenBank/DDBJ databases">
        <authorList>
            <person name="Jiang L.-Q."/>
        </authorList>
    </citation>
    <scope>NUCLEOTIDE SEQUENCE [LARGE SCALE GENOMIC DNA]</scope>
    <source>
        <strain evidence="4 5">YIM 132087</strain>
    </source>
</reference>
<gene>
    <name evidence="4" type="ORF">GIS00_13280</name>
</gene>
<evidence type="ECO:0000313" key="4">
    <source>
        <dbReference type="EMBL" id="MTD14912.1"/>
    </source>
</evidence>
<name>A0A7K1FL86_9ACTN</name>